<proteinExistence type="predicted"/>
<accession>A0A2K9NPV0</accession>
<dbReference type="RefSeq" id="WP_102242834.1">
    <property type="nucleotide sequence ID" value="NZ_CP025704.1"/>
</dbReference>
<dbReference type="EMBL" id="CP025704">
    <property type="protein sequence ID" value="AUN97539.1"/>
    <property type="molecule type" value="Genomic_DNA"/>
</dbReference>
<gene>
    <name evidence="1" type="ORF">C0V70_05310</name>
</gene>
<keyword evidence="2" id="KW-1185">Reference proteome</keyword>
<dbReference type="Proteomes" id="UP000235584">
    <property type="component" value="Chromosome"/>
</dbReference>
<name>A0A2K9NPV0_BACTC</name>
<organism evidence="1 2">
    <name type="scientific">Bacteriovorax stolpii</name>
    <name type="common">Bdellovibrio stolpii</name>
    <dbReference type="NCBI Taxonomy" id="960"/>
    <lineage>
        <taxon>Bacteria</taxon>
        <taxon>Pseudomonadati</taxon>
        <taxon>Bdellovibrionota</taxon>
        <taxon>Bacteriovoracia</taxon>
        <taxon>Bacteriovoracales</taxon>
        <taxon>Bacteriovoracaceae</taxon>
        <taxon>Bacteriovorax</taxon>
    </lineage>
</organism>
<evidence type="ECO:0000313" key="2">
    <source>
        <dbReference type="Proteomes" id="UP000235584"/>
    </source>
</evidence>
<sequence length="207" mass="23747">MKSRKKLLLIVLALLIITRVVITIAERNKLPAVADGPGQSNDVALDTRALHPDANLSKAPDEAVTSQHATNKDTLCQNLRSHYQNLKEIKRTEKTSVRFVNVHKKVDGIVYRMRFFYKDAAENEIPTYLLYREDQNEVEHLIETSPYKKGVKYQEIDKAQGSIIYTEEGVNLGENQDLFLHFENNELKDLQGLSPMLAEKDFIECRF</sequence>
<dbReference type="AlphaFoldDB" id="A0A2K9NPV0"/>
<reference evidence="1 2" key="1">
    <citation type="submission" date="2018-01" db="EMBL/GenBank/DDBJ databases">
        <title>Complete genome sequence of Bacteriovorax stolpii DSM12778.</title>
        <authorList>
            <person name="Tang B."/>
            <person name="Chang J."/>
        </authorList>
    </citation>
    <scope>NUCLEOTIDE SEQUENCE [LARGE SCALE GENOMIC DNA]</scope>
    <source>
        <strain evidence="1 2">DSM 12778</strain>
    </source>
</reference>
<evidence type="ECO:0000313" key="1">
    <source>
        <dbReference type="EMBL" id="AUN97539.1"/>
    </source>
</evidence>
<dbReference type="KEGG" id="bsto:C0V70_05310"/>
<protein>
    <submittedName>
        <fullName evidence="1">Uncharacterized protein</fullName>
    </submittedName>
</protein>